<name>A0A1G4M8P1_LACFM</name>
<dbReference type="Gene3D" id="3.30.40.10">
    <property type="entry name" value="Zinc/RING finger domain, C3HC4 (zinc finger)"/>
    <property type="match status" value="1"/>
</dbReference>
<evidence type="ECO:0000256" key="5">
    <source>
        <dbReference type="SAM" id="MobiDB-lite"/>
    </source>
</evidence>
<dbReference type="AlphaFoldDB" id="A0A1G4M8P1"/>
<dbReference type="InterPro" id="IPR013083">
    <property type="entry name" value="Znf_RING/FYVE/PHD"/>
</dbReference>
<dbReference type="OrthoDB" id="20872at2759"/>
<sequence length="737" mass="82513">MEEKKVKEEQSLLEDASTLLMFSKGSEDQSQEKRSRSQSQCRSPMSSTDTNGGPSTASFQQVNPLASPGPASVALLNDFSEGADGEYPEAKHSRTQSSSSSHTNSKKGIVAAAALAAAATVPLPLKKTDQSPKPEKEDTGPREDVGDALRTDRQDSWPIENSYVVDPDSGIITCICGFDDDDGFTIQCDHCYRWQHAICYGIKDIETAPDDHLCNVCSPRKLDVKRAKRKQQERINPKGNKKRRKSSLDEDGTGSSSSGSNNVGKNSNAGTHEIPPILEKKIENLLNAKESYPVAYYPLTENEFKDKYAKVFIEEHSDDDWVIPYNKKVFTPIPIEIKAYSEGSNSRGFSGFPKLGVFTQQKCSKGDFIDEFLGEVDFRKKYISDPRNNYRLWGTTKPKVLFHSHWPIYIDARLCGNSTRYLRRSCQPNVELVAIRMNDDKRTVKMVLRSVRDIGEGEELHIDWQWDLCHPIWRIIKGDASVESLPDCDKYLLVHSVDTVLGGCDCACGNNKDCCLLKVKKFSHTLLKLVKSKMSNRYKLNEILHRVQGKKKQQAPVLSRLAHDAISNAARAHELLVNFHTAKLKYLEEQERKGGIHPQLHTVQIHENLEERVKPFKYRLLERHLAKHRATEGTKNSITSAVTVISNPFDYDESHITDLKALPVPVEINVSSSPAIIRESIGFAQTTKEDGNGLGSSLPSAVSTKFASESPTISSDVSRPFKKKLSFADYKKKQKPI</sequence>
<keyword evidence="3" id="KW-0862">Zinc</keyword>
<gene>
    <name evidence="7" type="ORF">LAFE_0B11320G</name>
</gene>
<dbReference type="GO" id="GO:0008270">
    <property type="term" value="F:zinc ion binding"/>
    <property type="evidence" value="ECO:0007669"/>
    <property type="project" value="UniProtKB-KW"/>
</dbReference>
<dbReference type="STRING" id="4955.A0A1G4M8P1"/>
<dbReference type="GO" id="GO:0006355">
    <property type="term" value="P:regulation of DNA-templated transcription"/>
    <property type="evidence" value="ECO:0007669"/>
    <property type="project" value="TreeGrafter"/>
</dbReference>
<feature type="region of interest" description="Disordered" evidence="5">
    <location>
        <begin position="225"/>
        <end position="274"/>
    </location>
</feature>
<evidence type="ECO:0000256" key="3">
    <source>
        <dbReference type="ARBA" id="ARBA00022833"/>
    </source>
</evidence>
<evidence type="ECO:0000256" key="2">
    <source>
        <dbReference type="ARBA" id="ARBA00022771"/>
    </source>
</evidence>
<accession>A0A1G4M8P1</accession>
<dbReference type="PROSITE" id="PS50280">
    <property type="entry name" value="SET"/>
    <property type="match status" value="1"/>
</dbReference>
<keyword evidence="8" id="KW-1185">Reference proteome</keyword>
<evidence type="ECO:0000256" key="4">
    <source>
        <dbReference type="ARBA" id="ARBA00022853"/>
    </source>
</evidence>
<evidence type="ECO:0000313" key="8">
    <source>
        <dbReference type="Proteomes" id="UP000190831"/>
    </source>
</evidence>
<feature type="compositionally biased region" description="Basic and acidic residues" evidence="5">
    <location>
        <begin position="1"/>
        <end position="10"/>
    </location>
</feature>
<feature type="region of interest" description="Disordered" evidence="5">
    <location>
        <begin position="1"/>
        <end position="106"/>
    </location>
</feature>
<dbReference type="Gene3D" id="2.170.270.10">
    <property type="entry name" value="SET domain"/>
    <property type="match status" value="1"/>
</dbReference>
<feature type="domain" description="SET" evidence="6">
    <location>
        <begin position="333"/>
        <end position="465"/>
    </location>
</feature>
<dbReference type="PANTHER" id="PTHR46462">
    <property type="entry name" value="UPSET, ISOFORM A"/>
    <property type="match status" value="1"/>
</dbReference>
<keyword evidence="4" id="KW-0156">Chromatin regulator</keyword>
<dbReference type="GO" id="GO:0070210">
    <property type="term" value="C:Rpd3L-Expanded complex"/>
    <property type="evidence" value="ECO:0007669"/>
    <property type="project" value="TreeGrafter"/>
</dbReference>
<dbReference type="InterPro" id="IPR011011">
    <property type="entry name" value="Znf_FYVE_PHD"/>
</dbReference>
<dbReference type="GO" id="GO:0034967">
    <property type="term" value="C:Set3 complex"/>
    <property type="evidence" value="ECO:0007669"/>
    <property type="project" value="TreeGrafter"/>
</dbReference>
<dbReference type="SMART" id="SM00317">
    <property type="entry name" value="SET"/>
    <property type="match status" value="1"/>
</dbReference>
<organism evidence="7 8">
    <name type="scientific">Lachancea fermentati</name>
    <name type="common">Zygosaccharomyces fermentati</name>
    <dbReference type="NCBI Taxonomy" id="4955"/>
    <lineage>
        <taxon>Eukaryota</taxon>
        <taxon>Fungi</taxon>
        <taxon>Dikarya</taxon>
        <taxon>Ascomycota</taxon>
        <taxon>Saccharomycotina</taxon>
        <taxon>Saccharomycetes</taxon>
        <taxon>Saccharomycetales</taxon>
        <taxon>Saccharomycetaceae</taxon>
        <taxon>Lachancea</taxon>
    </lineage>
</organism>
<dbReference type="Pfam" id="PF20826">
    <property type="entry name" value="PHD_5"/>
    <property type="match status" value="1"/>
</dbReference>
<dbReference type="SUPFAM" id="SSF57903">
    <property type="entry name" value="FYVE/PHD zinc finger"/>
    <property type="match status" value="1"/>
</dbReference>
<feature type="compositionally biased region" description="Low complexity" evidence="5">
    <location>
        <begin position="37"/>
        <end position="47"/>
    </location>
</feature>
<dbReference type="CDD" id="cd15550">
    <property type="entry name" value="PHD_MLL5"/>
    <property type="match status" value="1"/>
</dbReference>
<dbReference type="OMA" id="WQHAICY"/>
<dbReference type="SUPFAM" id="SSF82199">
    <property type="entry name" value="SET domain"/>
    <property type="match status" value="1"/>
</dbReference>
<feature type="compositionally biased region" description="Basic and acidic residues" evidence="5">
    <location>
        <begin position="225"/>
        <end position="236"/>
    </location>
</feature>
<dbReference type="SMART" id="SM00249">
    <property type="entry name" value="PHD"/>
    <property type="match status" value="1"/>
</dbReference>
<evidence type="ECO:0000313" key="7">
    <source>
        <dbReference type="EMBL" id="SCW00185.1"/>
    </source>
</evidence>
<dbReference type="InterPro" id="IPR046341">
    <property type="entry name" value="SET_dom_sf"/>
</dbReference>
<keyword evidence="1" id="KW-0479">Metal-binding</keyword>
<dbReference type="PANTHER" id="PTHR46462:SF3">
    <property type="entry name" value="UPSET, ISOFORM A"/>
    <property type="match status" value="1"/>
</dbReference>
<feature type="compositionally biased region" description="Polar residues" evidence="5">
    <location>
        <begin position="48"/>
        <end position="64"/>
    </location>
</feature>
<evidence type="ECO:0000256" key="1">
    <source>
        <dbReference type="ARBA" id="ARBA00022723"/>
    </source>
</evidence>
<dbReference type="EMBL" id="LT598489">
    <property type="protein sequence ID" value="SCW00185.1"/>
    <property type="molecule type" value="Genomic_DNA"/>
</dbReference>
<dbReference type="GO" id="GO:0006325">
    <property type="term" value="P:chromatin organization"/>
    <property type="evidence" value="ECO:0007669"/>
    <property type="project" value="UniProtKB-KW"/>
</dbReference>
<keyword evidence="2" id="KW-0863">Zinc-finger</keyword>
<proteinExistence type="predicted"/>
<evidence type="ECO:0000259" key="6">
    <source>
        <dbReference type="PROSITE" id="PS50280"/>
    </source>
</evidence>
<protein>
    <submittedName>
        <fullName evidence="7">LAFE_0B11320g1_1</fullName>
    </submittedName>
</protein>
<dbReference type="InterPro" id="IPR001965">
    <property type="entry name" value="Znf_PHD"/>
</dbReference>
<dbReference type="Proteomes" id="UP000190831">
    <property type="component" value="Chromosome B"/>
</dbReference>
<dbReference type="InterPro" id="IPR001214">
    <property type="entry name" value="SET_dom"/>
</dbReference>
<feature type="compositionally biased region" description="Low complexity" evidence="5">
    <location>
        <begin position="253"/>
        <end position="268"/>
    </location>
</feature>
<dbReference type="Pfam" id="PF00856">
    <property type="entry name" value="SET"/>
    <property type="match status" value="1"/>
</dbReference>
<feature type="region of interest" description="Disordered" evidence="5">
    <location>
        <begin position="122"/>
        <end position="162"/>
    </location>
</feature>
<reference evidence="8" key="1">
    <citation type="submission" date="2016-03" db="EMBL/GenBank/DDBJ databases">
        <authorList>
            <person name="Devillers H."/>
        </authorList>
    </citation>
    <scope>NUCLEOTIDE SEQUENCE [LARGE SCALE GENOMIC DNA]</scope>
</reference>
<feature type="compositionally biased region" description="Basic and acidic residues" evidence="5">
    <location>
        <begin position="25"/>
        <end position="35"/>
    </location>
</feature>
<feature type="compositionally biased region" description="Basic and acidic residues" evidence="5">
    <location>
        <begin position="126"/>
        <end position="155"/>
    </location>
</feature>